<gene>
    <name evidence="6" type="ORF">ADM99_08740</name>
</gene>
<evidence type="ECO:0000313" key="7">
    <source>
        <dbReference type="Proteomes" id="UP000050430"/>
    </source>
</evidence>
<dbReference type="STRING" id="229920.ADM99_08740"/>
<dbReference type="InterPro" id="IPR029442">
    <property type="entry name" value="GyrI-like"/>
</dbReference>
<dbReference type="GO" id="GO:0003677">
    <property type="term" value="F:DNA binding"/>
    <property type="evidence" value="ECO:0007669"/>
    <property type="project" value="UniProtKB-KW"/>
</dbReference>
<dbReference type="EMBL" id="LGCK01000010">
    <property type="protein sequence ID" value="KPL71567.1"/>
    <property type="molecule type" value="Genomic_DNA"/>
</dbReference>
<evidence type="ECO:0000256" key="3">
    <source>
        <dbReference type="ARBA" id="ARBA00023125"/>
    </source>
</evidence>
<dbReference type="Proteomes" id="UP000050430">
    <property type="component" value="Unassembled WGS sequence"/>
</dbReference>
<dbReference type="InterPro" id="IPR009061">
    <property type="entry name" value="DNA-bd_dom_put_sf"/>
</dbReference>
<accession>A0A0P6X8R3</accession>
<dbReference type="Gene3D" id="3.20.80.10">
    <property type="entry name" value="Regulatory factor, effector binding domain"/>
    <property type="match status" value="1"/>
</dbReference>
<dbReference type="SUPFAM" id="SSF46955">
    <property type="entry name" value="Putative DNA-binding domain"/>
    <property type="match status" value="1"/>
</dbReference>
<evidence type="ECO:0000256" key="1">
    <source>
        <dbReference type="ARBA" id="ARBA00022491"/>
    </source>
</evidence>
<keyword evidence="1" id="KW-0678">Repressor</keyword>
<feature type="domain" description="HTH merR-type" evidence="5">
    <location>
        <begin position="1"/>
        <end position="72"/>
    </location>
</feature>
<dbReference type="GO" id="GO:0003700">
    <property type="term" value="F:DNA-binding transcription factor activity"/>
    <property type="evidence" value="ECO:0007669"/>
    <property type="project" value="InterPro"/>
</dbReference>
<keyword evidence="2" id="KW-0805">Transcription regulation</keyword>
<evidence type="ECO:0000313" key="6">
    <source>
        <dbReference type="EMBL" id="KPL71567.1"/>
    </source>
</evidence>
<name>A0A0P6X8R3_9CHLR</name>
<evidence type="ECO:0000256" key="2">
    <source>
        <dbReference type="ARBA" id="ARBA00023015"/>
    </source>
</evidence>
<dbReference type="PANTHER" id="PTHR30204:SF69">
    <property type="entry name" value="MERR-FAMILY TRANSCRIPTIONAL REGULATOR"/>
    <property type="match status" value="1"/>
</dbReference>
<dbReference type="InterPro" id="IPR047057">
    <property type="entry name" value="MerR_fam"/>
</dbReference>
<sequence>MEYSIGDVSKISRVSGKTLHQYHQEGLVLPTRIDKFTSRRYFDEKCFHRIEIIHRFHRLGIPLEIIKDVLTKHRDTRNLIKHWQTRIAEEGKIGENAGLTLDQLQSMLEETVDNETFVGELKQKTLPMIPIASISFHGKQEEIHPNLQKLMLACGGISAGEPFVLFHDDHQYDEEMDIDCCLPVREKKDIPGIVFRDLPGAKAVTVTYQGPTDRKWMGYKRIIDYLNKHKLAIQSPSREVYLHHLANPGEPIKLVHIEIQFLTGDPNDPEFKRDIARPGYGIDAAFDL</sequence>
<reference evidence="6 7" key="1">
    <citation type="submission" date="2015-07" db="EMBL/GenBank/DDBJ databases">
        <title>Genome sequence of Leptolinea tardivitalis DSM 16556.</title>
        <authorList>
            <person name="Hemp J."/>
            <person name="Ward L.M."/>
            <person name="Pace L.A."/>
            <person name="Fischer W.W."/>
        </authorList>
    </citation>
    <scope>NUCLEOTIDE SEQUENCE [LARGE SCALE GENOMIC DNA]</scope>
    <source>
        <strain evidence="6 7">YMTK-2</strain>
    </source>
</reference>
<dbReference type="RefSeq" id="WP_062420141.1">
    <property type="nucleotide sequence ID" value="NZ_BBYA01000001.1"/>
</dbReference>
<keyword evidence="3" id="KW-0238">DNA-binding</keyword>
<dbReference type="Pfam" id="PF06445">
    <property type="entry name" value="GyrI-like"/>
    <property type="match status" value="1"/>
</dbReference>
<dbReference type="Gene3D" id="1.10.1660.10">
    <property type="match status" value="1"/>
</dbReference>
<dbReference type="PANTHER" id="PTHR30204">
    <property type="entry name" value="REDOX-CYCLING DRUG-SENSING TRANSCRIPTIONAL ACTIVATOR SOXR"/>
    <property type="match status" value="1"/>
</dbReference>
<evidence type="ECO:0000256" key="4">
    <source>
        <dbReference type="ARBA" id="ARBA00023163"/>
    </source>
</evidence>
<proteinExistence type="predicted"/>
<comment type="caution">
    <text evidence="6">The sequence shown here is derived from an EMBL/GenBank/DDBJ whole genome shotgun (WGS) entry which is preliminary data.</text>
</comment>
<protein>
    <recommendedName>
        <fullName evidence="5">HTH merR-type domain-containing protein</fullName>
    </recommendedName>
</protein>
<dbReference type="OrthoDB" id="9791488at2"/>
<dbReference type="PROSITE" id="PS50937">
    <property type="entry name" value="HTH_MERR_2"/>
    <property type="match status" value="1"/>
</dbReference>
<dbReference type="AlphaFoldDB" id="A0A0P6X8R3"/>
<keyword evidence="4" id="KW-0804">Transcription</keyword>
<dbReference type="InterPro" id="IPR011256">
    <property type="entry name" value="Reg_factor_effector_dom_sf"/>
</dbReference>
<keyword evidence="7" id="KW-1185">Reference proteome</keyword>
<dbReference type="InterPro" id="IPR000551">
    <property type="entry name" value="MerR-type_HTH_dom"/>
</dbReference>
<dbReference type="SUPFAM" id="SSF55136">
    <property type="entry name" value="Probable bacterial effector-binding domain"/>
    <property type="match status" value="1"/>
</dbReference>
<organism evidence="6 7">
    <name type="scientific">Leptolinea tardivitalis</name>
    <dbReference type="NCBI Taxonomy" id="229920"/>
    <lineage>
        <taxon>Bacteria</taxon>
        <taxon>Bacillati</taxon>
        <taxon>Chloroflexota</taxon>
        <taxon>Anaerolineae</taxon>
        <taxon>Anaerolineales</taxon>
        <taxon>Anaerolineaceae</taxon>
        <taxon>Leptolinea</taxon>
    </lineage>
</organism>
<evidence type="ECO:0000259" key="5">
    <source>
        <dbReference type="PROSITE" id="PS50937"/>
    </source>
</evidence>
<dbReference type="SMART" id="SM00422">
    <property type="entry name" value="HTH_MERR"/>
    <property type="match status" value="1"/>
</dbReference>
<dbReference type="Pfam" id="PF13411">
    <property type="entry name" value="MerR_1"/>
    <property type="match status" value="1"/>
</dbReference>